<dbReference type="EMBL" id="MIJE01000011">
    <property type="protein sequence ID" value="OEF97463.1"/>
    <property type="molecule type" value="Genomic_DNA"/>
</dbReference>
<comment type="similarity">
    <text evidence="7">Belongs to the glutamate--cysteine ligase type 1 family. Type 1 subfamily.</text>
</comment>
<evidence type="ECO:0000256" key="1">
    <source>
        <dbReference type="ARBA" id="ARBA00005006"/>
    </source>
</evidence>
<dbReference type="EC" id="6.3.2.2" evidence="7"/>
<name>A0A1E5G332_9FIRM</name>
<dbReference type="STRING" id="766136.BHF68_04455"/>
<evidence type="ECO:0000256" key="8">
    <source>
        <dbReference type="RuleBase" id="RU004391"/>
    </source>
</evidence>
<dbReference type="GO" id="GO:0046872">
    <property type="term" value="F:metal ion binding"/>
    <property type="evidence" value="ECO:0007669"/>
    <property type="project" value="TreeGrafter"/>
</dbReference>
<comment type="caution">
    <text evidence="10">The sequence shown here is derived from an EMBL/GenBank/DDBJ whole genome shotgun (WGS) entry which is preliminary data.</text>
</comment>
<evidence type="ECO:0000256" key="4">
    <source>
        <dbReference type="ARBA" id="ARBA00022741"/>
    </source>
</evidence>
<dbReference type="Pfam" id="PF04262">
    <property type="entry name" value="Glu_cys_ligase"/>
    <property type="match status" value="1"/>
</dbReference>
<dbReference type="PANTHER" id="PTHR38761:SF1">
    <property type="entry name" value="GLUTAMATE--CYSTEINE LIGASE"/>
    <property type="match status" value="1"/>
</dbReference>
<gene>
    <name evidence="7" type="primary">gshA</name>
    <name evidence="10" type="ORF">BHF68_04455</name>
</gene>
<evidence type="ECO:0000313" key="11">
    <source>
        <dbReference type="Proteomes" id="UP000094296"/>
    </source>
</evidence>
<dbReference type="Gene3D" id="3.30.590.20">
    <property type="match status" value="1"/>
</dbReference>
<sequence length="488" mass="56963">MHWDFSSMISIFSSDERKQSLLDGLWGIEREAQRVTSDGSLALTPHPPAFGSKLDNPIITTDFSECQLELVTPAYATIEQAQASLRSIQSQVDKEITKNKEYLWPLSMPPKLPDEQAIPIATFGDSPEGKEREIYRQGLATRYGKKMQMISGIHYNYSLGEQLLEALYQEYGKHLSRIDFMNQLHFAIARNFLRYRWLLIYLFGASPNVDETYHSVICKELELIRKDYPDCYQAVQDFEKYATSLRVSRYGYSNVIEQMYRISFNSLEEYVSDIRKLINTKSEKFSKLGLYNDGKQVQLNDNVLQKENEFYSSIRLKPKMESGESQLEALEKRGVHYLEVRILDINPDESVGIGIEQLYFMQVFMLFCLFEENRDIVDDELERINENHHLVAMSGRRTDLQLQDLQESSRTINSWGKEIFHKLKIIAKMLDDINGDDKYMRIVEQEYMKIEDTSLLPSALIATEMKNHKHCFLEFGVARMRRFYDGFK</sequence>
<protein>
    <recommendedName>
        <fullName evidence="7">Glutamate--cysteine ligase</fullName>
        <ecNumber evidence="7">6.3.2.2</ecNumber>
    </recommendedName>
    <alternativeName>
        <fullName evidence="7">Gamma-ECS</fullName>
        <shortName evidence="7">GCS</shortName>
    </alternativeName>
    <alternativeName>
        <fullName evidence="7">Gamma-glutamylcysteine synthetase</fullName>
    </alternativeName>
</protein>
<dbReference type="OrthoDB" id="9803907at2"/>
<evidence type="ECO:0000256" key="2">
    <source>
        <dbReference type="ARBA" id="ARBA00022598"/>
    </source>
</evidence>
<keyword evidence="5 7" id="KW-0067">ATP-binding</keyword>
<evidence type="ECO:0000259" key="9">
    <source>
        <dbReference type="Pfam" id="PF04262"/>
    </source>
</evidence>
<dbReference type="AlphaFoldDB" id="A0A1E5G332"/>
<keyword evidence="3 7" id="KW-0317">Glutathione biosynthesis</keyword>
<dbReference type="InterPro" id="IPR014746">
    <property type="entry name" value="Gln_synth/guanido_kin_cat_dom"/>
</dbReference>
<organism evidence="10 11">
    <name type="scientific">Desulfuribacillus alkaliarsenatis</name>
    <dbReference type="NCBI Taxonomy" id="766136"/>
    <lineage>
        <taxon>Bacteria</taxon>
        <taxon>Bacillati</taxon>
        <taxon>Bacillota</taxon>
        <taxon>Desulfuribacillia</taxon>
        <taxon>Desulfuribacillales</taxon>
        <taxon>Desulfuribacillaceae</taxon>
        <taxon>Desulfuribacillus</taxon>
    </lineage>
</organism>
<evidence type="ECO:0000256" key="7">
    <source>
        <dbReference type="HAMAP-Rule" id="MF_00578"/>
    </source>
</evidence>
<evidence type="ECO:0000313" key="10">
    <source>
        <dbReference type="EMBL" id="OEF97463.1"/>
    </source>
</evidence>
<keyword evidence="2 7" id="KW-0436">Ligase</keyword>
<proteinExistence type="inferred from homology"/>
<dbReference type="NCBIfam" id="TIGR01434">
    <property type="entry name" value="glu_cys_ligase"/>
    <property type="match status" value="1"/>
</dbReference>
<keyword evidence="11" id="KW-1185">Reference proteome</keyword>
<dbReference type="HAMAP" id="MF_00578">
    <property type="entry name" value="Glu_cys_ligase"/>
    <property type="match status" value="1"/>
</dbReference>
<dbReference type="GO" id="GO:0005524">
    <property type="term" value="F:ATP binding"/>
    <property type="evidence" value="ECO:0007669"/>
    <property type="project" value="UniProtKB-KW"/>
</dbReference>
<dbReference type="GO" id="GO:0004357">
    <property type="term" value="F:glutamate-cysteine ligase activity"/>
    <property type="evidence" value="ECO:0007669"/>
    <property type="project" value="UniProtKB-UniRule"/>
</dbReference>
<dbReference type="InterPro" id="IPR007370">
    <property type="entry name" value="Glu_cys_ligase"/>
</dbReference>
<comment type="catalytic activity">
    <reaction evidence="6 7 8">
        <text>L-cysteine + L-glutamate + ATP = gamma-L-glutamyl-L-cysteine + ADP + phosphate + H(+)</text>
        <dbReference type="Rhea" id="RHEA:13285"/>
        <dbReference type="ChEBI" id="CHEBI:15378"/>
        <dbReference type="ChEBI" id="CHEBI:29985"/>
        <dbReference type="ChEBI" id="CHEBI:30616"/>
        <dbReference type="ChEBI" id="CHEBI:35235"/>
        <dbReference type="ChEBI" id="CHEBI:43474"/>
        <dbReference type="ChEBI" id="CHEBI:58173"/>
        <dbReference type="ChEBI" id="CHEBI:456216"/>
        <dbReference type="EC" id="6.3.2.2"/>
    </reaction>
</comment>
<dbReference type="SUPFAM" id="SSF55931">
    <property type="entry name" value="Glutamine synthetase/guanido kinase"/>
    <property type="match status" value="1"/>
</dbReference>
<dbReference type="GO" id="GO:0005829">
    <property type="term" value="C:cytosol"/>
    <property type="evidence" value="ECO:0007669"/>
    <property type="project" value="TreeGrafter"/>
</dbReference>
<dbReference type="RefSeq" id="WP_069642861.1">
    <property type="nucleotide sequence ID" value="NZ_MIJE01000011.1"/>
</dbReference>
<dbReference type="InterPro" id="IPR006334">
    <property type="entry name" value="Glut_cys_ligase"/>
</dbReference>
<evidence type="ECO:0000256" key="3">
    <source>
        <dbReference type="ARBA" id="ARBA00022684"/>
    </source>
</evidence>
<accession>A0A1E5G332</accession>
<evidence type="ECO:0000256" key="6">
    <source>
        <dbReference type="ARBA" id="ARBA00048819"/>
    </source>
</evidence>
<reference evidence="10 11" key="1">
    <citation type="submission" date="2016-09" db="EMBL/GenBank/DDBJ databases">
        <title>Draft genome sequence for the type strain of Desulfuribacillus alkaliarsenatis AHT28, an obligately anaerobic, sulfidogenic bacterium isolated from Russian soda lake sediments.</title>
        <authorList>
            <person name="Abin C.A."/>
            <person name="Hollibaugh J.T."/>
        </authorList>
    </citation>
    <scope>NUCLEOTIDE SEQUENCE [LARGE SCALE GENOMIC DNA]</scope>
    <source>
        <strain evidence="10 11">AHT28</strain>
    </source>
</reference>
<dbReference type="GO" id="GO:0006750">
    <property type="term" value="P:glutathione biosynthetic process"/>
    <property type="evidence" value="ECO:0007669"/>
    <property type="project" value="UniProtKB-UniRule"/>
</dbReference>
<dbReference type="UniPathway" id="UPA00142">
    <property type="reaction ID" value="UER00209"/>
</dbReference>
<evidence type="ECO:0000256" key="5">
    <source>
        <dbReference type="ARBA" id="ARBA00022840"/>
    </source>
</evidence>
<feature type="domain" description="Glutamate--cysteine ligase" evidence="9">
    <location>
        <begin position="11"/>
        <end position="391"/>
    </location>
</feature>
<comment type="pathway">
    <text evidence="1 7 8">Sulfur metabolism; glutathione biosynthesis; glutathione from L-cysteine and L-glutamate: step 1/2.</text>
</comment>
<dbReference type="PANTHER" id="PTHR38761">
    <property type="entry name" value="GLUTAMATE--CYSTEINE LIGASE"/>
    <property type="match status" value="1"/>
</dbReference>
<dbReference type="Proteomes" id="UP000094296">
    <property type="component" value="Unassembled WGS sequence"/>
</dbReference>
<keyword evidence="4 7" id="KW-0547">Nucleotide-binding</keyword>